<dbReference type="OrthoDB" id="199024at2759"/>
<organism evidence="1 2">
    <name type="scientific">Paramuricea clavata</name>
    <name type="common">Red gorgonian</name>
    <name type="synonym">Violescent sea-whip</name>
    <dbReference type="NCBI Taxonomy" id="317549"/>
    <lineage>
        <taxon>Eukaryota</taxon>
        <taxon>Metazoa</taxon>
        <taxon>Cnidaria</taxon>
        <taxon>Anthozoa</taxon>
        <taxon>Octocorallia</taxon>
        <taxon>Malacalcyonacea</taxon>
        <taxon>Plexauridae</taxon>
        <taxon>Paramuricea</taxon>
    </lineage>
</organism>
<reference evidence="1" key="1">
    <citation type="submission" date="2020-04" db="EMBL/GenBank/DDBJ databases">
        <authorList>
            <person name="Alioto T."/>
            <person name="Alioto T."/>
            <person name="Gomez Garrido J."/>
        </authorList>
    </citation>
    <scope>NUCLEOTIDE SEQUENCE</scope>
    <source>
        <strain evidence="1">A484AB</strain>
    </source>
</reference>
<dbReference type="InterPro" id="IPR002035">
    <property type="entry name" value="VWF_A"/>
</dbReference>
<protein>
    <submittedName>
        <fullName evidence="1">Uncharacterized protein</fullName>
    </submittedName>
</protein>
<evidence type="ECO:0000313" key="2">
    <source>
        <dbReference type="Proteomes" id="UP001152795"/>
    </source>
</evidence>
<name>A0A7D9LFZ5_PARCT</name>
<dbReference type="Gene3D" id="3.40.50.410">
    <property type="entry name" value="von Willebrand factor, type A domain"/>
    <property type="match status" value="1"/>
</dbReference>
<dbReference type="Proteomes" id="UP001152795">
    <property type="component" value="Unassembled WGS sequence"/>
</dbReference>
<dbReference type="InterPro" id="IPR050525">
    <property type="entry name" value="ECM_Assembly_Org"/>
</dbReference>
<dbReference type="PANTHER" id="PTHR24020:SF20">
    <property type="entry name" value="PH DOMAIN-CONTAINING PROTEIN"/>
    <property type="match status" value="1"/>
</dbReference>
<evidence type="ECO:0000313" key="1">
    <source>
        <dbReference type="EMBL" id="CAB4033269.1"/>
    </source>
</evidence>
<gene>
    <name evidence="1" type="ORF">PACLA_8A007459</name>
</gene>
<dbReference type="EMBL" id="CACRXK020019095">
    <property type="protein sequence ID" value="CAB4033269.1"/>
    <property type="molecule type" value="Genomic_DNA"/>
</dbReference>
<dbReference type="PROSITE" id="PS50234">
    <property type="entry name" value="VWFA"/>
    <property type="match status" value="1"/>
</dbReference>
<dbReference type="InterPro" id="IPR036465">
    <property type="entry name" value="vWFA_dom_sf"/>
</dbReference>
<accession>A0A7D9LFZ5</accession>
<dbReference type="Pfam" id="PF00092">
    <property type="entry name" value="VWA"/>
    <property type="match status" value="1"/>
</dbReference>
<dbReference type="SUPFAM" id="SSF53300">
    <property type="entry name" value="vWA-like"/>
    <property type="match status" value="1"/>
</dbReference>
<comment type="caution">
    <text evidence="1">The sequence shown here is derived from an EMBL/GenBank/DDBJ whole genome shotgun (WGS) entry which is preliminary data.</text>
</comment>
<dbReference type="AlphaFoldDB" id="A0A7D9LFZ5"/>
<sequence>MQIFFKFIQMFTGTNGDRTNVPDILILYTDGEASDKDLQFKEAEQLKKNGVKIICAAFGEPSTVQQFLPDLQAMASPSCKGTGKLVFQAEFDKLDTIVNTIVAEACNCV</sequence>
<proteinExistence type="predicted"/>
<dbReference type="PANTHER" id="PTHR24020">
    <property type="entry name" value="COLLAGEN ALPHA"/>
    <property type="match status" value="1"/>
</dbReference>
<keyword evidence="2" id="KW-1185">Reference proteome</keyword>